<dbReference type="CDD" id="cd05825">
    <property type="entry name" value="LbH_wcaF_like"/>
    <property type="match status" value="1"/>
</dbReference>
<dbReference type="InterPro" id="IPR011004">
    <property type="entry name" value="Trimer_LpxA-like_sf"/>
</dbReference>
<gene>
    <name evidence="3" type="ORF">SAE01_01270</name>
</gene>
<comment type="similarity">
    <text evidence="1">Belongs to the transferase hexapeptide repeat family.</text>
</comment>
<dbReference type="PANTHER" id="PTHR23416">
    <property type="entry name" value="SIALIC ACID SYNTHASE-RELATED"/>
    <property type="match status" value="1"/>
</dbReference>
<reference evidence="3 4" key="1">
    <citation type="submission" date="2019-07" db="EMBL/GenBank/DDBJ databases">
        <title>Whole genome shotgun sequence of Segetibacter aerophilus NBRC 106135.</title>
        <authorList>
            <person name="Hosoyama A."/>
            <person name="Uohara A."/>
            <person name="Ohji S."/>
            <person name="Ichikawa N."/>
        </authorList>
    </citation>
    <scope>NUCLEOTIDE SEQUENCE [LARGE SCALE GENOMIC DNA]</scope>
    <source>
        <strain evidence="3 4">NBRC 106135</strain>
    </source>
</reference>
<dbReference type="GO" id="GO:0005829">
    <property type="term" value="C:cytosol"/>
    <property type="evidence" value="ECO:0007669"/>
    <property type="project" value="TreeGrafter"/>
</dbReference>
<proteinExistence type="inferred from homology"/>
<dbReference type="NCBIfam" id="NF007797">
    <property type="entry name" value="PRK10502.1"/>
    <property type="match status" value="1"/>
</dbReference>
<evidence type="ECO:0000256" key="2">
    <source>
        <dbReference type="ARBA" id="ARBA00022679"/>
    </source>
</evidence>
<protein>
    <submittedName>
        <fullName evidence="3">Colanic acid biosynthesis acetyltransferase WcaF</fullName>
    </submittedName>
</protein>
<keyword evidence="2 3" id="KW-0808">Transferase</keyword>
<evidence type="ECO:0000313" key="4">
    <source>
        <dbReference type="Proteomes" id="UP000321513"/>
    </source>
</evidence>
<keyword evidence="4" id="KW-1185">Reference proteome</keyword>
<dbReference type="OrthoDB" id="9814490at2"/>
<evidence type="ECO:0000256" key="1">
    <source>
        <dbReference type="ARBA" id="ARBA00007274"/>
    </source>
</evidence>
<dbReference type="RefSeq" id="WP_147201594.1">
    <property type="nucleotide sequence ID" value="NZ_BJYT01000001.1"/>
</dbReference>
<dbReference type="GO" id="GO:0008374">
    <property type="term" value="F:O-acyltransferase activity"/>
    <property type="evidence" value="ECO:0007669"/>
    <property type="project" value="TreeGrafter"/>
</dbReference>
<dbReference type="Gene3D" id="2.160.10.10">
    <property type="entry name" value="Hexapeptide repeat proteins"/>
    <property type="match status" value="1"/>
</dbReference>
<dbReference type="PANTHER" id="PTHR23416:SF23">
    <property type="entry name" value="ACETYLTRANSFERASE C18B11.09C-RELATED"/>
    <property type="match status" value="1"/>
</dbReference>
<name>A0A512B6N9_9BACT</name>
<sequence length="189" mass="20912">MKGSIVQEKSVKLSAYDNSWYRPGPKWKSTLWLVVNILFFDNGFAIFNGLKCSILRLFGARVGKRVVIKPSVNIKYPWFLNIGNDVWIGEKVWIDNLGTVTIGNNVCISQGAYLLTGNHNYSAPLFDLMIGTIVLEDGVWLGARSTVCPNVTCKTHAVLAVSSVATKDLEAFSVYQGIPAEKIKTRIIS</sequence>
<accession>A0A512B6N9</accession>
<dbReference type="SUPFAM" id="SSF51161">
    <property type="entry name" value="Trimeric LpxA-like enzymes"/>
    <property type="match status" value="1"/>
</dbReference>
<dbReference type="EMBL" id="BJYT01000001">
    <property type="protein sequence ID" value="GEO07631.1"/>
    <property type="molecule type" value="Genomic_DNA"/>
</dbReference>
<dbReference type="Proteomes" id="UP000321513">
    <property type="component" value="Unassembled WGS sequence"/>
</dbReference>
<organism evidence="3 4">
    <name type="scientific">Segetibacter aerophilus</name>
    <dbReference type="NCBI Taxonomy" id="670293"/>
    <lineage>
        <taxon>Bacteria</taxon>
        <taxon>Pseudomonadati</taxon>
        <taxon>Bacteroidota</taxon>
        <taxon>Chitinophagia</taxon>
        <taxon>Chitinophagales</taxon>
        <taxon>Chitinophagaceae</taxon>
        <taxon>Segetibacter</taxon>
    </lineage>
</organism>
<evidence type="ECO:0000313" key="3">
    <source>
        <dbReference type="EMBL" id="GEO07631.1"/>
    </source>
</evidence>
<comment type="caution">
    <text evidence="3">The sequence shown here is derived from an EMBL/GenBank/DDBJ whole genome shotgun (WGS) entry which is preliminary data.</text>
</comment>
<dbReference type="InterPro" id="IPR051159">
    <property type="entry name" value="Hexapeptide_acetyltransf"/>
</dbReference>
<dbReference type="AlphaFoldDB" id="A0A512B6N9"/>